<protein>
    <recommendedName>
        <fullName evidence="5">Sieve element occlusion</fullName>
    </recommendedName>
</protein>
<dbReference type="InterPro" id="IPR039299">
    <property type="entry name" value="SEOA"/>
</dbReference>
<dbReference type="GO" id="GO:0010088">
    <property type="term" value="P:phloem development"/>
    <property type="evidence" value="ECO:0007669"/>
    <property type="project" value="InterPro"/>
</dbReference>
<evidence type="ECO:0000313" key="4">
    <source>
        <dbReference type="Proteomes" id="UP001180020"/>
    </source>
</evidence>
<keyword evidence="4" id="KW-1185">Reference proteome</keyword>
<dbReference type="Pfam" id="PF14577">
    <property type="entry name" value="SEO_C"/>
    <property type="match status" value="1"/>
</dbReference>
<evidence type="ECO:0000313" key="3">
    <source>
        <dbReference type="EMBL" id="KAK1312947.1"/>
    </source>
</evidence>
<name>A0AAV9EHU3_ACOCL</name>
<dbReference type="InterPro" id="IPR027942">
    <property type="entry name" value="SEO_N"/>
</dbReference>
<dbReference type="PANTHER" id="PTHR33232">
    <property type="entry name" value="PROTEIN SIEVE ELEMENT OCCLUSION B-LIKE"/>
    <property type="match status" value="1"/>
</dbReference>
<dbReference type="Gene3D" id="3.40.30.10">
    <property type="entry name" value="Glutaredoxin"/>
    <property type="match status" value="1"/>
</dbReference>
<accession>A0AAV9EHU3</accession>
<sequence>MANLQSIATNPSVVPTTHTSIPPGHSIGLHPLVPTGPLASAAPTMGAAVNPSMAASAAVHPTAATNATPHQKMQLIKSERHLFSSSDDSMVMRQIIATHSPDGRDIDTRPLLHVIEEVLHRATLSVVVETPPQMEVVEDRMQRNGIIGMLEALAYPIHRISCEISCKCTGGGDAHATTVALFNQLSSYTWDAKVVLALAAFAVSYGEFWLTAQLHTVNPLAKSVAMLKQVPDIIEHTDVLKPRFDALNNLIKSMLDVTKCIIEFKELPTEYISPDTSPMSTALTHIPTAVYWTIRSVVACASQIIGLIGLGDEYLSSTTEAWELLSLAHKVNNIHGHLTKQLSLCHNHINEKKHIEAYQTLVRLFDMIHVDNMKILKALINNKEDLPLIEGSTKKRVSVDVLRRKIVILFISNLDISHDELFILTQIYNDHLSTGKLERHYEMVWLPVLDKSVPWTNSKQEAFDHLVSMMPWYSLYHPSMLDAAVIKYIKEVWRFDKKPMLVVLDPQGRVVCPNALHMMWIWGSLAYPFSSAREEALWRGETWGLELLVDGIDTLIPTWVCISLFGNPKIKENRFICLYGGEDIDWIRRFTSAMRHVVQETRIPLQMVYVGKSNPKERVRRAVAAIAEEKLSGYWQEPAMMWFFWVRLESMLHSKMQAGWNIDNDPIMQA</sequence>
<proteinExistence type="predicted"/>
<gene>
    <name evidence="3" type="ORF">QJS10_CPA06g01251</name>
</gene>
<dbReference type="InterPro" id="IPR027944">
    <property type="entry name" value="SEO_C"/>
</dbReference>
<feature type="domain" description="Sieve element occlusion C-terminal" evidence="2">
    <location>
        <begin position="533"/>
        <end position="669"/>
    </location>
</feature>
<dbReference type="AlphaFoldDB" id="A0AAV9EHU3"/>
<dbReference type="PANTHER" id="PTHR33232:SF20">
    <property type="entry name" value="PROTEIN SIEVE ELEMENT OCCLUSION B-LIKE"/>
    <property type="match status" value="1"/>
</dbReference>
<evidence type="ECO:0000259" key="1">
    <source>
        <dbReference type="Pfam" id="PF14576"/>
    </source>
</evidence>
<organism evidence="3 4">
    <name type="scientific">Acorus calamus</name>
    <name type="common">Sweet flag</name>
    <dbReference type="NCBI Taxonomy" id="4465"/>
    <lineage>
        <taxon>Eukaryota</taxon>
        <taxon>Viridiplantae</taxon>
        <taxon>Streptophyta</taxon>
        <taxon>Embryophyta</taxon>
        <taxon>Tracheophyta</taxon>
        <taxon>Spermatophyta</taxon>
        <taxon>Magnoliopsida</taxon>
        <taxon>Liliopsida</taxon>
        <taxon>Acoraceae</taxon>
        <taxon>Acorus</taxon>
    </lineage>
</organism>
<evidence type="ECO:0008006" key="5">
    <source>
        <dbReference type="Google" id="ProtNLM"/>
    </source>
</evidence>
<dbReference type="EMBL" id="JAUJYO010000006">
    <property type="protein sequence ID" value="KAK1312947.1"/>
    <property type="molecule type" value="Genomic_DNA"/>
</dbReference>
<feature type="domain" description="Sieve element occlusion N-terminal" evidence="1">
    <location>
        <begin position="86"/>
        <end position="369"/>
    </location>
</feature>
<dbReference type="Pfam" id="PF14576">
    <property type="entry name" value="SEO_N"/>
    <property type="match status" value="1"/>
</dbReference>
<dbReference type="Proteomes" id="UP001180020">
    <property type="component" value="Unassembled WGS sequence"/>
</dbReference>
<reference evidence="3" key="1">
    <citation type="journal article" date="2023" name="Nat. Commun.">
        <title>Diploid and tetraploid genomes of Acorus and the evolution of monocots.</title>
        <authorList>
            <person name="Ma L."/>
            <person name="Liu K.W."/>
            <person name="Li Z."/>
            <person name="Hsiao Y.Y."/>
            <person name="Qi Y."/>
            <person name="Fu T."/>
            <person name="Tang G.D."/>
            <person name="Zhang D."/>
            <person name="Sun W.H."/>
            <person name="Liu D.K."/>
            <person name="Li Y."/>
            <person name="Chen G.Z."/>
            <person name="Liu X.D."/>
            <person name="Liao X.Y."/>
            <person name="Jiang Y.T."/>
            <person name="Yu X."/>
            <person name="Hao Y."/>
            <person name="Huang J."/>
            <person name="Zhao X.W."/>
            <person name="Ke S."/>
            <person name="Chen Y.Y."/>
            <person name="Wu W.L."/>
            <person name="Hsu J.L."/>
            <person name="Lin Y.F."/>
            <person name="Huang M.D."/>
            <person name="Li C.Y."/>
            <person name="Huang L."/>
            <person name="Wang Z.W."/>
            <person name="Zhao X."/>
            <person name="Zhong W.Y."/>
            <person name="Peng D.H."/>
            <person name="Ahmad S."/>
            <person name="Lan S."/>
            <person name="Zhang J.S."/>
            <person name="Tsai W.C."/>
            <person name="Van de Peer Y."/>
            <person name="Liu Z.J."/>
        </authorList>
    </citation>
    <scope>NUCLEOTIDE SEQUENCE</scope>
    <source>
        <strain evidence="3">CP</strain>
    </source>
</reference>
<reference evidence="3" key="2">
    <citation type="submission" date="2023-06" db="EMBL/GenBank/DDBJ databases">
        <authorList>
            <person name="Ma L."/>
            <person name="Liu K.-W."/>
            <person name="Li Z."/>
            <person name="Hsiao Y.-Y."/>
            <person name="Qi Y."/>
            <person name="Fu T."/>
            <person name="Tang G."/>
            <person name="Zhang D."/>
            <person name="Sun W.-H."/>
            <person name="Liu D.-K."/>
            <person name="Li Y."/>
            <person name="Chen G.-Z."/>
            <person name="Liu X.-D."/>
            <person name="Liao X.-Y."/>
            <person name="Jiang Y.-T."/>
            <person name="Yu X."/>
            <person name="Hao Y."/>
            <person name="Huang J."/>
            <person name="Zhao X.-W."/>
            <person name="Ke S."/>
            <person name="Chen Y.-Y."/>
            <person name="Wu W.-L."/>
            <person name="Hsu J.-L."/>
            <person name="Lin Y.-F."/>
            <person name="Huang M.-D."/>
            <person name="Li C.-Y."/>
            <person name="Huang L."/>
            <person name="Wang Z.-W."/>
            <person name="Zhao X."/>
            <person name="Zhong W.-Y."/>
            <person name="Peng D.-H."/>
            <person name="Ahmad S."/>
            <person name="Lan S."/>
            <person name="Zhang J.-S."/>
            <person name="Tsai W.-C."/>
            <person name="Van De Peer Y."/>
            <person name="Liu Z.-J."/>
        </authorList>
    </citation>
    <scope>NUCLEOTIDE SEQUENCE</scope>
    <source>
        <strain evidence="3">CP</strain>
        <tissue evidence="3">Leaves</tissue>
    </source>
</reference>
<comment type="caution">
    <text evidence="3">The sequence shown here is derived from an EMBL/GenBank/DDBJ whole genome shotgun (WGS) entry which is preliminary data.</text>
</comment>
<evidence type="ECO:0000259" key="2">
    <source>
        <dbReference type="Pfam" id="PF14577"/>
    </source>
</evidence>